<evidence type="ECO:0000256" key="1">
    <source>
        <dbReference type="SAM" id="MobiDB-lite"/>
    </source>
</evidence>
<feature type="compositionally biased region" description="Basic and acidic residues" evidence="1">
    <location>
        <begin position="99"/>
        <end position="119"/>
    </location>
</feature>
<keyword evidence="2" id="KW-0812">Transmembrane</keyword>
<reference evidence="3 4" key="1">
    <citation type="journal article" date="2021" name="Elife">
        <title>Chloroplast acquisition without the gene transfer in kleptoplastic sea slugs, Plakobranchus ocellatus.</title>
        <authorList>
            <person name="Maeda T."/>
            <person name="Takahashi S."/>
            <person name="Yoshida T."/>
            <person name="Shimamura S."/>
            <person name="Takaki Y."/>
            <person name="Nagai Y."/>
            <person name="Toyoda A."/>
            <person name="Suzuki Y."/>
            <person name="Arimoto A."/>
            <person name="Ishii H."/>
            <person name="Satoh N."/>
            <person name="Nishiyama T."/>
            <person name="Hasebe M."/>
            <person name="Maruyama T."/>
            <person name="Minagawa J."/>
            <person name="Obokata J."/>
            <person name="Shigenobu S."/>
        </authorList>
    </citation>
    <scope>NUCLEOTIDE SEQUENCE [LARGE SCALE GENOMIC DNA]</scope>
</reference>
<keyword evidence="2" id="KW-1133">Transmembrane helix</keyword>
<dbReference type="AlphaFoldDB" id="A0AAV4EIF3"/>
<dbReference type="EMBL" id="BMAT01000152">
    <property type="protein sequence ID" value="GFR60763.1"/>
    <property type="molecule type" value="Genomic_DNA"/>
</dbReference>
<feature type="transmembrane region" description="Helical" evidence="2">
    <location>
        <begin position="30"/>
        <end position="50"/>
    </location>
</feature>
<evidence type="ECO:0000313" key="3">
    <source>
        <dbReference type="EMBL" id="GFR60763.1"/>
    </source>
</evidence>
<keyword evidence="4" id="KW-1185">Reference proteome</keyword>
<feature type="region of interest" description="Disordered" evidence="1">
    <location>
        <begin position="65"/>
        <end position="119"/>
    </location>
</feature>
<comment type="caution">
    <text evidence="3">The sequence shown here is derived from an EMBL/GenBank/DDBJ whole genome shotgun (WGS) entry which is preliminary data.</text>
</comment>
<accession>A0AAV4EIF3</accession>
<dbReference type="Proteomes" id="UP000762676">
    <property type="component" value="Unassembled WGS sequence"/>
</dbReference>
<evidence type="ECO:0000313" key="4">
    <source>
        <dbReference type="Proteomes" id="UP000762676"/>
    </source>
</evidence>
<keyword evidence="2" id="KW-0472">Membrane</keyword>
<name>A0AAV4EIF3_9GAST</name>
<sequence>MAISKIQDRSNATTKPSGGDKEAIELWAKILPFIVLATLFLYFLCVIIYYRRKLQNYDDIGNGTSYTARGPLESQSQRRLSPGGNIQPKRITFTPRPVLDTKDSEFSFRPVQEKESKNL</sequence>
<gene>
    <name evidence="3" type="ORF">ElyMa_000087900</name>
</gene>
<protein>
    <recommendedName>
        <fullName evidence="5">Resistance to inhibitors of cholinesterase protein 3 N-terminal domain-containing protein</fullName>
    </recommendedName>
</protein>
<proteinExistence type="predicted"/>
<evidence type="ECO:0008006" key="5">
    <source>
        <dbReference type="Google" id="ProtNLM"/>
    </source>
</evidence>
<evidence type="ECO:0000256" key="2">
    <source>
        <dbReference type="SAM" id="Phobius"/>
    </source>
</evidence>
<organism evidence="3 4">
    <name type="scientific">Elysia marginata</name>
    <dbReference type="NCBI Taxonomy" id="1093978"/>
    <lineage>
        <taxon>Eukaryota</taxon>
        <taxon>Metazoa</taxon>
        <taxon>Spiralia</taxon>
        <taxon>Lophotrochozoa</taxon>
        <taxon>Mollusca</taxon>
        <taxon>Gastropoda</taxon>
        <taxon>Heterobranchia</taxon>
        <taxon>Euthyneura</taxon>
        <taxon>Panpulmonata</taxon>
        <taxon>Sacoglossa</taxon>
        <taxon>Placobranchoidea</taxon>
        <taxon>Plakobranchidae</taxon>
        <taxon>Elysia</taxon>
    </lineage>
</organism>
<feature type="compositionally biased region" description="Polar residues" evidence="1">
    <location>
        <begin position="65"/>
        <end position="79"/>
    </location>
</feature>